<reference evidence="1 2" key="1">
    <citation type="submission" date="2019-08" db="EMBL/GenBank/DDBJ databases">
        <authorList>
            <person name="Lei W."/>
        </authorList>
    </citation>
    <scope>NUCLEOTIDE SEQUENCE [LARGE SCALE GENOMIC DNA]</scope>
    <source>
        <strain evidence="1 2">CCUG 58627</strain>
    </source>
</reference>
<sequence length="88" mass="9693">MMRHLSPEQVLLIADEFCEQYRVNVIDFAAIFAAASITGGQIAGVTLFQNVNSARQGLERAIIALAPLSDRNREFATVVGEVFRRLNA</sequence>
<dbReference type="Proteomes" id="UP000320791">
    <property type="component" value="Unassembled WGS sequence"/>
</dbReference>
<organism evidence="1 2">
    <name type="scientific">Corynebacterium canis</name>
    <dbReference type="NCBI Taxonomy" id="679663"/>
    <lineage>
        <taxon>Bacteria</taxon>
        <taxon>Bacillati</taxon>
        <taxon>Actinomycetota</taxon>
        <taxon>Actinomycetes</taxon>
        <taxon>Mycobacteriales</taxon>
        <taxon>Corynebacteriaceae</taxon>
        <taxon>Corynebacterium</taxon>
    </lineage>
</organism>
<name>A0A5C5UE34_9CORY</name>
<dbReference type="EMBL" id="VOHM01000022">
    <property type="protein sequence ID" value="TWT23913.1"/>
    <property type="molecule type" value="Genomic_DNA"/>
</dbReference>
<evidence type="ECO:0000313" key="1">
    <source>
        <dbReference type="EMBL" id="TWT23913.1"/>
    </source>
</evidence>
<dbReference type="OrthoDB" id="4428158at2"/>
<comment type="caution">
    <text evidence="1">The sequence shown here is derived from an EMBL/GenBank/DDBJ whole genome shotgun (WGS) entry which is preliminary data.</text>
</comment>
<evidence type="ECO:0000313" key="2">
    <source>
        <dbReference type="Proteomes" id="UP000320791"/>
    </source>
</evidence>
<keyword evidence="2" id="KW-1185">Reference proteome</keyword>
<gene>
    <name evidence="1" type="ORF">FRX94_09600</name>
</gene>
<dbReference type="AlphaFoldDB" id="A0A5C5UE34"/>
<protein>
    <submittedName>
        <fullName evidence="1">TetR family transcriptional regulator</fullName>
    </submittedName>
</protein>
<accession>A0A5C5UE34</accession>
<proteinExistence type="predicted"/>